<dbReference type="Proteomes" id="UP000321172">
    <property type="component" value="Chromosome"/>
</dbReference>
<feature type="signal peptide" evidence="1">
    <location>
        <begin position="1"/>
        <end position="19"/>
    </location>
</feature>
<feature type="chain" id="PRO_5023014296" description="UrcA family protein" evidence="1">
    <location>
        <begin position="20"/>
        <end position="105"/>
    </location>
</feature>
<evidence type="ECO:0000313" key="3">
    <source>
        <dbReference type="Proteomes" id="UP000321172"/>
    </source>
</evidence>
<evidence type="ECO:0000313" key="2">
    <source>
        <dbReference type="EMBL" id="QEA15692.1"/>
    </source>
</evidence>
<dbReference type="KEGG" id="ngf:FRF71_05825"/>
<gene>
    <name evidence="2" type="ORF">FRF71_05825</name>
</gene>
<evidence type="ECO:0008006" key="4">
    <source>
        <dbReference type="Google" id="ProtNLM"/>
    </source>
</evidence>
<sequence length="105" mass="11245">MLSSLLVPLLIGVSGPSVVVPATLEAPAAVDPKKMSQAQIRAHNAKLQRTDPNYIRCVRSAAIGSLVSRNFSCRTVAQWEAADRAGNEEVRRVQDAMSSKAVNSN</sequence>
<keyword evidence="1" id="KW-0732">Signal</keyword>
<dbReference type="AlphaFoldDB" id="A0A5B8S3S9"/>
<protein>
    <recommendedName>
        <fullName evidence="4">UrcA family protein</fullName>
    </recommendedName>
</protein>
<keyword evidence="3" id="KW-1185">Reference proteome</keyword>
<reference evidence="2 3" key="1">
    <citation type="journal article" date="2013" name="J. Microbiol. Biotechnol.">
        <title>Novosphingobium ginsenosidimutans sp. nov., with the ability to convert ginsenoside.</title>
        <authorList>
            <person name="Kim J.K."/>
            <person name="He D."/>
            <person name="Liu Q.M."/>
            <person name="Park H.Y."/>
            <person name="Jung M.S."/>
            <person name="Yoon M.H."/>
            <person name="Kim S.C."/>
            <person name="Im W.T."/>
        </authorList>
    </citation>
    <scope>NUCLEOTIDE SEQUENCE [LARGE SCALE GENOMIC DNA]</scope>
    <source>
        <strain evidence="2 3">FW-6</strain>
    </source>
</reference>
<accession>A0A5B8S3S9</accession>
<dbReference type="OrthoDB" id="7510939at2"/>
<name>A0A5B8S3S9_9SPHN</name>
<proteinExistence type="predicted"/>
<dbReference type="RefSeq" id="WP_147089670.1">
    <property type="nucleotide sequence ID" value="NZ_BAABJD010000001.1"/>
</dbReference>
<evidence type="ECO:0000256" key="1">
    <source>
        <dbReference type="SAM" id="SignalP"/>
    </source>
</evidence>
<organism evidence="2 3">
    <name type="scientific">Novosphingobium ginsenosidimutans</name>
    <dbReference type="NCBI Taxonomy" id="1176536"/>
    <lineage>
        <taxon>Bacteria</taxon>
        <taxon>Pseudomonadati</taxon>
        <taxon>Pseudomonadota</taxon>
        <taxon>Alphaproteobacteria</taxon>
        <taxon>Sphingomonadales</taxon>
        <taxon>Sphingomonadaceae</taxon>
        <taxon>Novosphingobium</taxon>
    </lineage>
</organism>
<dbReference type="EMBL" id="CP042345">
    <property type="protein sequence ID" value="QEA15692.1"/>
    <property type="molecule type" value="Genomic_DNA"/>
</dbReference>